<comment type="caution">
    <text evidence="2">The sequence shown here is derived from an EMBL/GenBank/DDBJ whole genome shotgun (WGS) entry which is preliminary data.</text>
</comment>
<evidence type="ECO:0000256" key="1">
    <source>
        <dbReference type="SAM" id="MobiDB-lite"/>
    </source>
</evidence>
<accession>A0A2R9SWN1</accession>
<gene>
    <name evidence="2" type="ORF">PVOR_12670</name>
</gene>
<keyword evidence="3" id="KW-1185">Reference proteome</keyword>
<dbReference type="KEGG" id="pvo:PVOR_12670"/>
<evidence type="ECO:0000313" key="2">
    <source>
        <dbReference type="EMBL" id="EFU41782.1"/>
    </source>
</evidence>
<evidence type="ECO:0000313" key="3">
    <source>
        <dbReference type="Proteomes" id="UP000003094"/>
    </source>
</evidence>
<name>A0A2R9SWN1_9BACL</name>
<dbReference type="GO" id="GO:0016740">
    <property type="term" value="F:transferase activity"/>
    <property type="evidence" value="ECO:0007669"/>
    <property type="project" value="UniProtKB-KW"/>
</dbReference>
<feature type="region of interest" description="Disordered" evidence="1">
    <location>
        <begin position="1"/>
        <end position="25"/>
    </location>
</feature>
<proteinExistence type="predicted"/>
<dbReference type="AlphaFoldDB" id="A0A2R9SWN1"/>
<reference evidence="2 3" key="1">
    <citation type="journal article" date="2010" name="BMC Genomics">
        <title>Genome sequence of the pattern forming Paenibacillus vortex bacterium reveals potential for thriving in complex environments.</title>
        <authorList>
            <person name="Sirota-Madi A."/>
            <person name="Olender T."/>
            <person name="Helman Y."/>
            <person name="Ingham C."/>
            <person name="Brainis I."/>
            <person name="Roth D."/>
            <person name="Hagi E."/>
            <person name="Brodsky L."/>
            <person name="Leshkowitz D."/>
            <person name="Galatenko V."/>
            <person name="Nikolaev V."/>
            <person name="Mugasimangalam R.C."/>
            <person name="Bransburg-Zabary S."/>
            <person name="Gutnick D.L."/>
            <person name="Lancet D."/>
            <person name="Ben-Jacob E."/>
        </authorList>
    </citation>
    <scope>NUCLEOTIDE SEQUENCE [LARGE SCALE GENOMIC DNA]</scope>
    <source>
        <strain evidence="2 3">V453</strain>
    </source>
</reference>
<protein>
    <submittedName>
        <fullName evidence="2">Glycosyl transferase family 2</fullName>
    </submittedName>
</protein>
<organism evidence="2 3">
    <name type="scientific">Paenibacillus vortex V453</name>
    <dbReference type="NCBI Taxonomy" id="715225"/>
    <lineage>
        <taxon>Bacteria</taxon>
        <taxon>Bacillati</taxon>
        <taxon>Bacillota</taxon>
        <taxon>Bacilli</taxon>
        <taxon>Bacillales</taxon>
        <taxon>Paenibacillaceae</taxon>
        <taxon>Paenibacillus</taxon>
    </lineage>
</organism>
<keyword evidence="2" id="KW-0808">Transferase</keyword>
<dbReference type="EMBL" id="ADHJ01000018">
    <property type="protein sequence ID" value="EFU41782.1"/>
    <property type="molecule type" value="Genomic_DNA"/>
</dbReference>
<feature type="region of interest" description="Disordered" evidence="1">
    <location>
        <begin position="53"/>
        <end position="74"/>
    </location>
</feature>
<dbReference type="Proteomes" id="UP000003094">
    <property type="component" value="Unassembled WGS sequence"/>
</dbReference>
<sequence>MPDPEQIRMNADRRGNRALQPGDDLSNTEYLNKLRMLSLRYVADFEVLLVPKGKKKSSGTKGQDGRYFGYRPAA</sequence>